<proteinExistence type="predicted"/>
<keyword evidence="2" id="KW-0804">Transcription</keyword>
<keyword evidence="2" id="KW-0240">DNA-directed RNA polymerase</keyword>
<keyword evidence="3" id="KW-1185">Reference proteome</keyword>
<feature type="compositionally biased region" description="Low complexity" evidence="1">
    <location>
        <begin position="175"/>
        <end position="184"/>
    </location>
</feature>
<protein>
    <submittedName>
        <fullName evidence="2">DNA-directed RNA polymerase alpha chain, putative</fullName>
    </submittedName>
</protein>
<feature type="region of interest" description="Disordered" evidence="1">
    <location>
        <begin position="146"/>
        <end position="289"/>
    </location>
</feature>
<accession>U6LDN6</accession>
<gene>
    <name evidence="2" type="ORF">EBH_0079050</name>
</gene>
<sequence length="392" mass="41444">MGAPMSSGPPSSGAPSSMGAPMSSGAPPFPYESLGEVVTLEVHTDGSATPREALVEALGRVGALAEETVGALFGKCFAARDGSHEEEFEDPDMYKDKHRYTGVPWNPYKDSLTRTTERHKTFFRSDILRQYSPIREQLLYRRELFGERRRGAPKPPEVPTEKQQGAPGGPPGAPTPTQGDTSGSRGRGGPPLGAPQQQMEAASIKPHTQPPAAGPGGPPGAPSRPQPDPLGPPGGPPSGAPPSGPPVGPPPVGPPPVGPPPVGPPPVGPPVGPPIAAMGSPPVPLLDPLGTEGNLVLDRAESERLLDEEELEEELILRSPTVRREREREFQAKAKVEADIKEGKKIQERGDGEGMPKFPLKHPGLEEPPEWVLEDFMAQRVPAGWVTGFTDD</sequence>
<name>U6LDN6_9EIME</name>
<dbReference type="OrthoDB" id="354595at2759"/>
<evidence type="ECO:0000313" key="2">
    <source>
        <dbReference type="EMBL" id="CDJ48492.1"/>
    </source>
</evidence>
<dbReference type="GO" id="GO:0000428">
    <property type="term" value="C:DNA-directed RNA polymerase complex"/>
    <property type="evidence" value="ECO:0007669"/>
    <property type="project" value="UniProtKB-KW"/>
</dbReference>
<dbReference type="EMBL" id="HG711168">
    <property type="protein sequence ID" value="CDJ48492.1"/>
    <property type="molecule type" value="Genomic_DNA"/>
</dbReference>
<reference evidence="2" key="1">
    <citation type="submission" date="2013-10" db="EMBL/GenBank/DDBJ databases">
        <title>Genomic analysis of the causative agents of coccidiosis in chickens.</title>
        <authorList>
            <person name="Reid A.J."/>
            <person name="Blake D."/>
            <person name="Billington K."/>
            <person name="Browne H."/>
            <person name="Dunn M."/>
            <person name="Hung S."/>
            <person name="Kawahara F."/>
            <person name="Miranda-Saavedra D."/>
            <person name="Mourier T."/>
            <person name="Nagra H."/>
            <person name="Otto T.D."/>
            <person name="Rawlings N."/>
            <person name="Sanchez A."/>
            <person name="Sanders M."/>
            <person name="Subramaniam C."/>
            <person name="Tay Y."/>
            <person name="Dear P."/>
            <person name="Doerig C."/>
            <person name="Gruber A."/>
            <person name="Parkinson J."/>
            <person name="Shirley M."/>
            <person name="Wan K.L."/>
            <person name="Berriman M."/>
            <person name="Tomley F."/>
            <person name="Pain A."/>
        </authorList>
    </citation>
    <scope>NUCLEOTIDE SEQUENCE [LARGE SCALE GENOMIC DNA]</scope>
    <source>
        <strain evidence="2">Houghton</strain>
    </source>
</reference>
<reference evidence="2" key="2">
    <citation type="submission" date="2013-10" db="EMBL/GenBank/DDBJ databases">
        <authorList>
            <person name="Aslett M."/>
        </authorList>
    </citation>
    <scope>NUCLEOTIDE SEQUENCE [LARGE SCALE GENOMIC DNA]</scope>
    <source>
        <strain evidence="2">Houghton</strain>
    </source>
</reference>
<feature type="compositionally biased region" description="Basic and acidic residues" evidence="1">
    <location>
        <begin position="341"/>
        <end position="354"/>
    </location>
</feature>
<feature type="region of interest" description="Disordered" evidence="1">
    <location>
        <begin position="1"/>
        <end position="30"/>
    </location>
</feature>
<feature type="compositionally biased region" description="Pro residues" evidence="1">
    <location>
        <begin position="208"/>
        <end position="273"/>
    </location>
</feature>
<organism evidence="2 3">
    <name type="scientific">Eimeria brunetti</name>
    <dbReference type="NCBI Taxonomy" id="51314"/>
    <lineage>
        <taxon>Eukaryota</taxon>
        <taxon>Sar</taxon>
        <taxon>Alveolata</taxon>
        <taxon>Apicomplexa</taxon>
        <taxon>Conoidasida</taxon>
        <taxon>Coccidia</taxon>
        <taxon>Eucoccidiorida</taxon>
        <taxon>Eimeriorina</taxon>
        <taxon>Eimeriidae</taxon>
        <taxon>Eimeria</taxon>
    </lineage>
</organism>
<feature type="region of interest" description="Disordered" evidence="1">
    <location>
        <begin position="341"/>
        <end position="366"/>
    </location>
</feature>
<feature type="compositionally biased region" description="Low complexity" evidence="1">
    <location>
        <begin position="1"/>
        <end position="26"/>
    </location>
</feature>
<dbReference type="VEuPathDB" id="ToxoDB:EBH_0079050"/>
<evidence type="ECO:0000256" key="1">
    <source>
        <dbReference type="SAM" id="MobiDB-lite"/>
    </source>
</evidence>
<dbReference type="AlphaFoldDB" id="U6LDN6"/>
<dbReference type="Proteomes" id="UP000030750">
    <property type="component" value="Unassembled WGS sequence"/>
</dbReference>
<evidence type="ECO:0000313" key="3">
    <source>
        <dbReference type="Proteomes" id="UP000030750"/>
    </source>
</evidence>